<protein>
    <submittedName>
        <fullName evidence="2">WXG100 family type VII secretion target</fullName>
    </submittedName>
</protein>
<evidence type="ECO:0000256" key="1">
    <source>
        <dbReference type="SAM" id="MobiDB-lite"/>
    </source>
</evidence>
<accession>A0A1I1AH76</accession>
<feature type="compositionally biased region" description="Gly residues" evidence="1">
    <location>
        <begin position="102"/>
        <end position="122"/>
    </location>
</feature>
<sequence>MVAGGGLMDANTDTLARAAQMAAVVVQEIEGHRKNLDGQVNSVIPGQWNMDQSTALLNAYKKWETAIRNLCGKLEKLGGDTMYAMNDYADVDQQGAACFNGVDGGGSDGGGDHGGGSSGGSGDSDDGDGDGKSAELAGGSPSSLFAFGGLLRT</sequence>
<dbReference type="Proteomes" id="UP000243799">
    <property type="component" value="Unassembled WGS sequence"/>
</dbReference>
<evidence type="ECO:0000313" key="3">
    <source>
        <dbReference type="Proteomes" id="UP000243799"/>
    </source>
</evidence>
<organism evidence="2 3">
    <name type="scientific">Amycolatopsis marina</name>
    <dbReference type="NCBI Taxonomy" id="490629"/>
    <lineage>
        <taxon>Bacteria</taxon>
        <taxon>Bacillati</taxon>
        <taxon>Actinomycetota</taxon>
        <taxon>Actinomycetes</taxon>
        <taxon>Pseudonocardiales</taxon>
        <taxon>Pseudonocardiaceae</taxon>
        <taxon>Amycolatopsis</taxon>
    </lineage>
</organism>
<dbReference type="SUPFAM" id="SSF140453">
    <property type="entry name" value="EsxAB dimer-like"/>
    <property type="match status" value="1"/>
</dbReference>
<feature type="region of interest" description="Disordered" evidence="1">
    <location>
        <begin position="102"/>
        <end position="153"/>
    </location>
</feature>
<dbReference type="EMBL" id="FOKG01000009">
    <property type="protein sequence ID" value="SFB35838.1"/>
    <property type="molecule type" value="Genomic_DNA"/>
</dbReference>
<gene>
    <name evidence="2" type="ORF">SAMN05216266_10914</name>
</gene>
<dbReference type="InterPro" id="IPR036689">
    <property type="entry name" value="ESAT-6-like_sf"/>
</dbReference>
<dbReference type="Gene3D" id="1.10.287.1060">
    <property type="entry name" value="ESAT-6-like"/>
    <property type="match status" value="1"/>
</dbReference>
<dbReference type="STRING" id="490629.SAMN05216266_10914"/>
<dbReference type="AlphaFoldDB" id="A0A1I1AH76"/>
<dbReference type="OrthoDB" id="3635093at2"/>
<evidence type="ECO:0000313" key="2">
    <source>
        <dbReference type="EMBL" id="SFB35838.1"/>
    </source>
</evidence>
<reference evidence="3" key="1">
    <citation type="submission" date="2016-10" db="EMBL/GenBank/DDBJ databases">
        <authorList>
            <person name="Varghese N."/>
            <person name="Submissions S."/>
        </authorList>
    </citation>
    <scope>NUCLEOTIDE SEQUENCE [LARGE SCALE GENOMIC DNA]</scope>
    <source>
        <strain evidence="3">CGMCC 4.3568</strain>
    </source>
</reference>
<dbReference type="Pfam" id="PF06013">
    <property type="entry name" value="WXG100"/>
    <property type="match status" value="1"/>
</dbReference>
<name>A0A1I1AH76_9PSEU</name>
<dbReference type="InterPro" id="IPR010310">
    <property type="entry name" value="T7SS_ESAT-6-like"/>
</dbReference>
<keyword evidence="3" id="KW-1185">Reference proteome</keyword>
<proteinExistence type="predicted"/>